<dbReference type="PANTHER" id="PTHR43135">
    <property type="entry name" value="ALPHA-D-RIBOSE 1-METHYLPHOSPHONATE 5-TRIPHOSPHATE DIPHOSPHATASE"/>
    <property type="match status" value="1"/>
</dbReference>
<proteinExistence type="predicted"/>
<dbReference type="InterPro" id="IPR032466">
    <property type="entry name" value="Metal_Hydrolase"/>
</dbReference>
<dbReference type="SUPFAM" id="SSF51556">
    <property type="entry name" value="Metallo-dependent hydrolases"/>
    <property type="match status" value="1"/>
</dbReference>
<reference evidence="2" key="1">
    <citation type="journal article" date="2020" name="mSystems">
        <title>Genome- and Community-Level Interaction Insights into Carbon Utilization and Element Cycling Functions of Hydrothermarchaeota in Hydrothermal Sediment.</title>
        <authorList>
            <person name="Zhou Z."/>
            <person name="Liu Y."/>
            <person name="Xu W."/>
            <person name="Pan J."/>
            <person name="Luo Z.H."/>
            <person name="Li M."/>
        </authorList>
    </citation>
    <scope>NUCLEOTIDE SEQUENCE [LARGE SCALE GENOMIC DNA]</scope>
    <source>
        <strain evidence="2">HyVt-577</strain>
    </source>
</reference>
<sequence>MNTTFKTFLILLLLFWPLFAQPQRIVFTGAHIIPVTGNEIENGYLIIKDGIIIEIGQSGNLKVSEDMEVIDVNGKVIMPGLVDTHSHLGIDWGFDSDSPLHPDIRILDAINPYQDNLNRARAGGITTLNIMPGSGHLLSGQTVYLKPKKVHTVEEMLFCKDILHDICGGIKMANGTNSIREKPFPGTRGKSAALVRDLFYKAMDYKAKLVAAGDDKSKAPDKNIGMDALVEVLNGERTVHFHTHRADDILTVLRLQKEFGFKVVLQHVSEGWKVAKEIAEAGVPCSVILIDSPGGKLETVDLRFETAKILSEAGVDVAFHTDDWITDARLFLRSAALAVRAGLSRKVALEALTINGARMLELDDRIGSLEKGKSADFIILSGDPLSVYTHVEQTWIDGKKEFDRADKEDYKYAVGGFKVYRGYNHIQCFDGGDH</sequence>
<dbReference type="GO" id="GO:0016810">
    <property type="term" value="F:hydrolase activity, acting on carbon-nitrogen (but not peptide) bonds"/>
    <property type="evidence" value="ECO:0007669"/>
    <property type="project" value="InterPro"/>
</dbReference>
<evidence type="ECO:0000313" key="2">
    <source>
        <dbReference type="EMBL" id="HGY55231.1"/>
    </source>
</evidence>
<accession>A0A7V4WVD4</accession>
<dbReference type="InterPro" id="IPR011059">
    <property type="entry name" value="Metal-dep_hydrolase_composite"/>
</dbReference>
<dbReference type="InterPro" id="IPR051781">
    <property type="entry name" value="Metallo-dep_Hydrolase"/>
</dbReference>
<dbReference type="InterPro" id="IPR006680">
    <property type="entry name" value="Amidohydro-rel"/>
</dbReference>
<dbReference type="Pfam" id="PF01979">
    <property type="entry name" value="Amidohydro_1"/>
    <property type="match status" value="1"/>
</dbReference>
<evidence type="ECO:0000259" key="1">
    <source>
        <dbReference type="Pfam" id="PF01979"/>
    </source>
</evidence>
<dbReference type="Gene3D" id="3.20.20.140">
    <property type="entry name" value="Metal-dependent hydrolases"/>
    <property type="match status" value="1"/>
</dbReference>
<organism evidence="2">
    <name type="scientific">Caldithrix abyssi</name>
    <dbReference type="NCBI Taxonomy" id="187145"/>
    <lineage>
        <taxon>Bacteria</taxon>
        <taxon>Pseudomonadati</taxon>
        <taxon>Calditrichota</taxon>
        <taxon>Calditrichia</taxon>
        <taxon>Calditrichales</taxon>
        <taxon>Calditrichaceae</taxon>
        <taxon>Caldithrix</taxon>
    </lineage>
</organism>
<dbReference type="SUPFAM" id="SSF51338">
    <property type="entry name" value="Composite domain of metallo-dependent hydrolases"/>
    <property type="match status" value="1"/>
</dbReference>
<dbReference type="EMBL" id="DRQG01000055">
    <property type="protein sequence ID" value="HGY55231.1"/>
    <property type="molecule type" value="Genomic_DNA"/>
</dbReference>
<comment type="caution">
    <text evidence="2">The sequence shown here is derived from an EMBL/GenBank/DDBJ whole genome shotgun (WGS) entry which is preliminary data.</text>
</comment>
<feature type="domain" description="Amidohydrolase-related" evidence="1">
    <location>
        <begin position="76"/>
        <end position="398"/>
    </location>
</feature>
<protein>
    <submittedName>
        <fullName evidence="2">Amidohydrolase</fullName>
    </submittedName>
</protein>
<dbReference type="AlphaFoldDB" id="A0A7V4WVD4"/>
<dbReference type="Gene3D" id="2.30.40.10">
    <property type="entry name" value="Urease, subunit C, domain 1"/>
    <property type="match status" value="1"/>
</dbReference>
<name>A0A7V4WVD4_CALAY</name>
<dbReference type="Proteomes" id="UP000885779">
    <property type="component" value="Unassembled WGS sequence"/>
</dbReference>
<dbReference type="PANTHER" id="PTHR43135:SF3">
    <property type="entry name" value="ALPHA-D-RIBOSE 1-METHYLPHOSPHONATE 5-TRIPHOSPHATE DIPHOSPHATASE"/>
    <property type="match status" value="1"/>
</dbReference>
<gene>
    <name evidence="2" type="ORF">ENK44_06010</name>
</gene>